<feature type="region of interest" description="Disordered" evidence="1">
    <location>
        <begin position="1"/>
        <end position="26"/>
    </location>
</feature>
<reference evidence="2 3" key="1">
    <citation type="submission" date="2015-10" db="EMBL/GenBank/DDBJ databases">
        <title>Draft genome sequence of Streptomyces griseoruber DSM 40281, type strain for the species Streptomyces griseoruber.</title>
        <authorList>
            <person name="Ruckert C."/>
            <person name="Winkler A."/>
            <person name="Kalinowski J."/>
            <person name="Kampfer P."/>
            <person name="Glaeser S."/>
        </authorList>
    </citation>
    <scope>NUCLEOTIDE SEQUENCE [LARGE SCALE GENOMIC DNA]</scope>
    <source>
        <strain evidence="2 3">DSM 40281</strain>
    </source>
</reference>
<organism evidence="2 3">
    <name type="scientific">Streptomyces griseoruber</name>
    <dbReference type="NCBI Taxonomy" id="1943"/>
    <lineage>
        <taxon>Bacteria</taxon>
        <taxon>Bacillati</taxon>
        <taxon>Actinomycetota</taxon>
        <taxon>Actinomycetes</taxon>
        <taxon>Kitasatosporales</taxon>
        <taxon>Streptomycetaceae</taxon>
        <taxon>Streptomyces</taxon>
    </lineage>
</organism>
<evidence type="ECO:0008006" key="4">
    <source>
        <dbReference type="Google" id="ProtNLM"/>
    </source>
</evidence>
<feature type="compositionally biased region" description="Polar residues" evidence="1">
    <location>
        <begin position="1"/>
        <end position="14"/>
    </location>
</feature>
<protein>
    <recommendedName>
        <fullName evidence="4">LysM domain-containing protein</fullName>
    </recommendedName>
</protein>
<sequence>MTDPTSRYASSDVVTATVPDGTGGSREVRCLSRRLLPMPGNAHTLTEHTVVPGDRPDTIAAAGLGDPAQFWRICDAYPVIHPDELTAADRVGTRIRIPFPLP</sequence>
<evidence type="ECO:0000313" key="2">
    <source>
        <dbReference type="EMBL" id="KUN83665.1"/>
    </source>
</evidence>
<dbReference type="OrthoDB" id="9809850at2"/>
<name>A0A101T0S5_9ACTN</name>
<dbReference type="STRING" id="1943.AQJ64_16990"/>
<keyword evidence="3" id="KW-1185">Reference proteome</keyword>
<dbReference type="AlphaFoldDB" id="A0A101T0S5"/>
<evidence type="ECO:0000313" key="3">
    <source>
        <dbReference type="Proteomes" id="UP000052982"/>
    </source>
</evidence>
<gene>
    <name evidence="2" type="ORF">AQJ64_16990</name>
</gene>
<dbReference type="RefSeq" id="WP_055637151.1">
    <property type="nucleotide sequence ID" value="NZ_JBIRRP010000022.1"/>
</dbReference>
<proteinExistence type="predicted"/>
<dbReference type="Proteomes" id="UP000052982">
    <property type="component" value="Unassembled WGS sequence"/>
</dbReference>
<evidence type="ECO:0000256" key="1">
    <source>
        <dbReference type="SAM" id="MobiDB-lite"/>
    </source>
</evidence>
<dbReference type="EMBL" id="LMWW01000021">
    <property type="protein sequence ID" value="KUN83665.1"/>
    <property type="molecule type" value="Genomic_DNA"/>
</dbReference>
<comment type="caution">
    <text evidence="2">The sequence shown here is derived from an EMBL/GenBank/DDBJ whole genome shotgun (WGS) entry which is preliminary data.</text>
</comment>
<accession>A0A101T0S5</accession>